<evidence type="ECO:0000313" key="3">
    <source>
        <dbReference type="Proteomes" id="UP001596972"/>
    </source>
</evidence>
<name>A0ABW3EUV9_9ACTN</name>
<organism evidence="2 3">
    <name type="scientific">Actinomadura sediminis</name>
    <dbReference type="NCBI Taxonomy" id="1038904"/>
    <lineage>
        <taxon>Bacteria</taxon>
        <taxon>Bacillati</taxon>
        <taxon>Actinomycetota</taxon>
        <taxon>Actinomycetes</taxon>
        <taxon>Streptosporangiales</taxon>
        <taxon>Thermomonosporaceae</taxon>
        <taxon>Actinomadura</taxon>
    </lineage>
</organism>
<reference evidence="3" key="1">
    <citation type="journal article" date="2019" name="Int. J. Syst. Evol. Microbiol.">
        <title>The Global Catalogue of Microorganisms (GCM) 10K type strain sequencing project: providing services to taxonomists for standard genome sequencing and annotation.</title>
        <authorList>
            <consortium name="The Broad Institute Genomics Platform"/>
            <consortium name="The Broad Institute Genome Sequencing Center for Infectious Disease"/>
            <person name="Wu L."/>
            <person name="Ma J."/>
        </authorList>
    </citation>
    <scope>NUCLEOTIDE SEQUENCE [LARGE SCALE GENOMIC DNA]</scope>
    <source>
        <strain evidence="3">JCM 31202</strain>
    </source>
</reference>
<dbReference type="Proteomes" id="UP001596972">
    <property type="component" value="Unassembled WGS sequence"/>
</dbReference>
<dbReference type="EMBL" id="JBHTJA010000034">
    <property type="protein sequence ID" value="MFD0902354.1"/>
    <property type="molecule type" value="Genomic_DNA"/>
</dbReference>
<evidence type="ECO:0000256" key="1">
    <source>
        <dbReference type="SAM" id="MobiDB-lite"/>
    </source>
</evidence>
<feature type="region of interest" description="Disordered" evidence="1">
    <location>
        <begin position="39"/>
        <end position="59"/>
    </location>
</feature>
<gene>
    <name evidence="2" type="ORF">ACFQ11_18290</name>
</gene>
<dbReference type="RefSeq" id="WP_378300046.1">
    <property type="nucleotide sequence ID" value="NZ_JBHTJA010000034.1"/>
</dbReference>
<comment type="caution">
    <text evidence="2">The sequence shown here is derived from an EMBL/GenBank/DDBJ whole genome shotgun (WGS) entry which is preliminary data.</text>
</comment>
<proteinExistence type="predicted"/>
<evidence type="ECO:0000313" key="2">
    <source>
        <dbReference type="EMBL" id="MFD0902354.1"/>
    </source>
</evidence>
<keyword evidence="3" id="KW-1185">Reference proteome</keyword>
<protein>
    <submittedName>
        <fullName evidence="2">Uncharacterized protein</fullName>
    </submittedName>
</protein>
<sequence>MICKPCAEMADYVTAHELNEGHPPEVCRDHDREIRACGCQHRPPQQTPPQDPDTPLEDA</sequence>
<accession>A0ABW3EUV9</accession>